<gene>
    <name evidence="1" type="ORF">L1987_31658</name>
</gene>
<evidence type="ECO:0000313" key="1">
    <source>
        <dbReference type="EMBL" id="KAI3803506.1"/>
    </source>
</evidence>
<protein>
    <submittedName>
        <fullName evidence="1">Uncharacterized protein</fullName>
    </submittedName>
</protein>
<proteinExistence type="predicted"/>
<accession>A0ACB9I7L2</accession>
<reference evidence="2" key="1">
    <citation type="journal article" date="2022" name="Mol. Ecol. Resour.">
        <title>The genomes of chicory, endive, great burdock and yacon provide insights into Asteraceae palaeo-polyploidization history and plant inulin production.</title>
        <authorList>
            <person name="Fan W."/>
            <person name="Wang S."/>
            <person name="Wang H."/>
            <person name="Wang A."/>
            <person name="Jiang F."/>
            <person name="Liu H."/>
            <person name="Zhao H."/>
            <person name="Xu D."/>
            <person name="Zhang Y."/>
        </authorList>
    </citation>
    <scope>NUCLEOTIDE SEQUENCE [LARGE SCALE GENOMIC DNA]</scope>
    <source>
        <strain evidence="2">cv. Yunnan</strain>
    </source>
</reference>
<dbReference type="Proteomes" id="UP001056120">
    <property type="component" value="Linkage Group LG10"/>
</dbReference>
<reference evidence="1 2" key="2">
    <citation type="journal article" date="2022" name="Mol. Ecol. Resour.">
        <title>The genomes of chicory, endive, great burdock and yacon provide insights into Asteraceae paleo-polyploidization history and plant inulin production.</title>
        <authorList>
            <person name="Fan W."/>
            <person name="Wang S."/>
            <person name="Wang H."/>
            <person name="Wang A."/>
            <person name="Jiang F."/>
            <person name="Liu H."/>
            <person name="Zhao H."/>
            <person name="Xu D."/>
            <person name="Zhang Y."/>
        </authorList>
    </citation>
    <scope>NUCLEOTIDE SEQUENCE [LARGE SCALE GENOMIC DNA]</scope>
    <source>
        <strain evidence="2">cv. Yunnan</strain>
        <tissue evidence="1">Leaves</tissue>
    </source>
</reference>
<organism evidence="1 2">
    <name type="scientific">Smallanthus sonchifolius</name>
    <dbReference type="NCBI Taxonomy" id="185202"/>
    <lineage>
        <taxon>Eukaryota</taxon>
        <taxon>Viridiplantae</taxon>
        <taxon>Streptophyta</taxon>
        <taxon>Embryophyta</taxon>
        <taxon>Tracheophyta</taxon>
        <taxon>Spermatophyta</taxon>
        <taxon>Magnoliopsida</taxon>
        <taxon>eudicotyledons</taxon>
        <taxon>Gunneridae</taxon>
        <taxon>Pentapetalae</taxon>
        <taxon>asterids</taxon>
        <taxon>campanulids</taxon>
        <taxon>Asterales</taxon>
        <taxon>Asteraceae</taxon>
        <taxon>Asteroideae</taxon>
        <taxon>Heliantheae alliance</taxon>
        <taxon>Millerieae</taxon>
        <taxon>Smallanthus</taxon>
    </lineage>
</organism>
<dbReference type="EMBL" id="CM042027">
    <property type="protein sequence ID" value="KAI3803506.1"/>
    <property type="molecule type" value="Genomic_DNA"/>
</dbReference>
<evidence type="ECO:0000313" key="2">
    <source>
        <dbReference type="Proteomes" id="UP001056120"/>
    </source>
</evidence>
<comment type="caution">
    <text evidence="1">The sequence shown here is derived from an EMBL/GenBank/DDBJ whole genome shotgun (WGS) entry which is preliminary data.</text>
</comment>
<keyword evidence="2" id="KW-1185">Reference proteome</keyword>
<sequence length="807" mass="91805">MYNSLCCKRVPFIAVKQLRVDETMKEGKLVVADVMFCRGCRRFQISYKRHLSFFYLLTIANLPFTSVFVETRKLFDQKRALHREWGTPLLTDIINSFRSGLHPKTGQPHAEVVRSDREKREMECLTSITAKEQADFDEMRDAKRCQKRRRQKIEMLNVVESASNKRDAERSEASGRSPDGFKQKEKTARQVANLPLTSVFVETRQLFDQKGALHQKVRVQQISCVVSDFQEVIASTKTSGTPVIGATMDMTSRAGKEARVAMEIAVDDFNTKTQKNVTLYTRNSKGKVVQAINDGVVGLGSFFPDSGSQFHDFSTKFRKKFMIEQPEEENNMPGIFAVQAYDATWIAALTLSVKNMSEQTFLDTISSISLAGIRGEVQLVNKKPAASHVFNIINVVGKYYRQLGFWSEGLGFSEVINDRATYDTALQNLGHIFWPGRPLHTPRGWAIPTHVKPLRVGVPTMAMFKKFVKVKYDQRHHNFTYTGYSIELFKETVRHLPYYMPYEFHPFTGTYDSLVQQVYLKNFDAVVGDVSVVSWRYEYAEFTHPYTETGLVMVVPVASYHGHWLFLKPFTLNMWALTIFVNIYCGFVCYTASLTSMLTVTRLIPKVTDCETLKNSNAVVGYDRGSQVASYLVNVLRFKHENIKSFTSPEDYAQALENKEIAAIFLAAPYAKLFVTKYCKRFIAFPKGSPMVSDFTKALLNVSESGTLRDIKKRTLGSEHCVDPETIQDQYGSLGLASFWSLFLLAGGTSTIALVIYVMQNLCQLERRSLITILTEVRKYFVCRRKRLSKKVSDVESVESPNAKEIT</sequence>
<name>A0ACB9I7L2_9ASTR</name>